<accession>A0A1I0IFA2</accession>
<dbReference type="STRING" id="430453.SAMN04487962_1585"/>
<dbReference type="EMBL" id="FOHZ01000058">
    <property type="protein sequence ID" value="SET94699.1"/>
    <property type="molecule type" value="Genomic_DNA"/>
</dbReference>
<dbReference type="SUPFAM" id="SSF110997">
    <property type="entry name" value="Sporulation related repeat"/>
    <property type="match status" value="1"/>
</dbReference>
<dbReference type="AlphaFoldDB" id="A0A1I0IFA2"/>
<protein>
    <recommendedName>
        <fullName evidence="3">Sporulation related domain-containing protein</fullName>
    </recommendedName>
</protein>
<dbReference type="Gene3D" id="3.30.70.1070">
    <property type="entry name" value="Sporulation related repeat"/>
    <property type="match status" value="1"/>
</dbReference>
<dbReference type="OrthoDB" id="6193567at2"/>
<dbReference type="InterPro" id="IPR036680">
    <property type="entry name" value="SPOR-like_sf"/>
</dbReference>
<name>A0A1I0IFA2_9GAMM</name>
<proteinExistence type="predicted"/>
<reference evidence="2" key="1">
    <citation type="submission" date="2016-10" db="EMBL/GenBank/DDBJ databases">
        <authorList>
            <person name="Varghese N."/>
            <person name="Submissions S."/>
        </authorList>
    </citation>
    <scope>NUCLEOTIDE SEQUENCE [LARGE SCALE GENOMIC DNA]</scope>
    <source>
        <strain evidence="2">CGMCC 1.6489</strain>
    </source>
</reference>
<sequence length="256" mass="28354">MRWVALLLLLINIGLFWWLSSSGQDNVRPVQEGKLPRVAEIKLIDEWVNGQAEPREDEASSRLIVDATEYAEGSSDALMPPGSGQAGPESAAACYGIGWFNEQAEALAYRNEMLVRFPSLRFGGVQERSEELEPFHWVIIPPLPSRDEAMALYRELVNKGIEAYVVPSGENENAISLGLFRSRVSAERILSERQAENIDATLVKFPRNRISYALVFEGVPQPELQGQGLPPAKSDAELQLIEFSDCEGVATAKKNP</sequence>
<keyword evidence="2" id="KW-1185">Reference proteome</keyword>
<dbReference type="Proteomes" id="UP000198762">
    <property type="component" value="Unassembled WGS sequence"/>
</dbReference>
<dbReference type="RefSeq" id="WP_091855286.1">
    <property type="nucleotide sequence ID" value="NZ_FOHZ01000058.1"/>
</dbReference>
<evidence type="ECO:0000313" key="1">
    <source>
        <dbReference type="EMBL" id="SET94699.1"/>
    </source>
</evidence>
<organism evidence="1 2">
    <name type="scientific">Marinobacter segnicrescens</name>
    <dbReference type="NCBI Taxonomy" id="430453"/>
    <lineage>
        <taxon>Bacteria</taxon>
        <taxon>Pseudomonadati</taxon>
        <taxon>Pseudomonadota</taxon>
        <taxon>Gammaproteobacteria</taxon>
        <taxon>Pseudomonadales</taxon>
        <taxon>Marinobacteraceae</taxon>
        <taxon>Marinobacter</taxon>
    </lineage>
</organism>
<gene>
    <name evidence="1" type="ORF">SAMN04487962_1585</name>
</gene>
<evidence type="ECO:0008006" key="3">
    <source>
        <dbReference type="Google" id="ProtNLM"/>
    </source>
</evidence>
<dbReference type="GO" id="GO:0042834">
    <property type="term" value="F:peptidoglycan binding"/>
    <property type="evidence" value="ECO:0007669"/>
    <property type="project" value="InterPro"/>
</dbReference>
<evidence type="ECO:0000313" key="2">
    <source>
        <dbReference type="Proteomes" id="UP000198762"/>
    </source>
</evidence>